<proteinExistence type="predicted"/>
<dbReference type="GO" id="GO:0016740">
    <property type="term" value="F:transferase activity"/>
    <property type="evidence" value="ECO:0007669"/>
    <property type="project" value="UniProtKB-KW"/>
</dbReference>
<evidence type="ECO:0000256" key="1">
    <source>
        <dbReference type="SAM" id="MobiDB-lite"/>
    </source>
</evidence>
<gene>
    <name evidence="2" type="ORF">VL20_1222</name>
</gene>
<reference evidence="2 3" key="1">
    <citation type="journal article" date="2016" name="Stand. Genomic Sci.">
        <title>Complete genome sequence and genomic characterization of Microcystis panniformis FACHB 1757 by third-generation sequencing.</title>
        <authorList>
            <person name="Zhang J.Y."/>
            <person name="Guan R."/>
            <person name="Zhang H.J."/>
            <person name="Li H."/>
            <person name="Xiao P."/>
            <person name="Yu G.L."/>
            <person name="Du L."/>
            <person name="Cao D.M."/>
            <person name="Zhu B.C."/>
            <person name="Li R.H."/>
            <person name="Lu Z.H."/>
        </authorList>
    </citation>
    <scope>NUCLEOTIDE SEQUENCE [LARGE SCALE GENOMIC DNA]</scope>
    <source>
        <strain evidence="2 3">FACHB-1757</strain>
    </source>
</reference>
<feature type="compositionally biased region" description="Gly residues" evidence="1">
    <location>
        <begin position="23"/>
        <end position="32"/>
    </location>
</feature>
<dbReference type="RefSeq" id="WP_369800440.1">
    <property type="nucleotide sequence ID" value="NZ_CP011339.1"/>
</dbReference>
<feature type="region of interest" description="Disordered" evidence="1">
    <location>
        <begin position="23"/>
        <end position="53"/>
    </location>
</feature>
<evidence type="ECO:0000313" key="2">
    <source>
        <dbReference type="EMBL" id="AKV66400.1"/>
    </source>
</evidence>
<dbReference type="PATRIC" id="fig|1638788.3.peg.1226"/>
<sequence length="71" mass="7684">MIQNLICAVREVGKWGSGEVGKWGSGEVGKWGTGEIELKPQNPKTPKPQDLKPISCRPPPDCCMIKLVPIG</sequence>
<keyword evidence="2" id="KW-0808">Transferase</keyword>
<accession>A0A0K1RX67</accession>
<dbReference type="Proteomes" id="UP000068167">
    <property type="component" value="Chromosome"/>
</dbReference>
<name>A0A0K1RX67_9CHRO</name>
<dbReference type="KEGG" id="mpk:VL20_1222"/>
<organism evidence="2 3">
    <name type="scientific">Microcystis panniformis FACHB-1757</name>
    <dbReference type="NCBI Taxonomy" id="1638788"/>
    <lineage>
        <taxon>Bacteria</taxon>
        <taxon>Bacillati</taxon>
        <taxon>Cyanobacteriota</taxon>
        <taxon>Cyanophyceae</taxon>
        <taxon>Oscillatoriophycideae</taxon>
        <taxon>Chroococcales</taxon>
        <taxon>Microcystaceae</taxon>
        <taxon>Microcystis</taxon>
    </lineage>
</organism>
<dbReference type="AlphaFoldDB" id="A0A0K1RX67"/>
<protein>
    <submittedName>
        <fullName evidence="2">Ribosomal-protein-S18p-alanine acetyltransferase</fullName>
    </submittedName>
</protein>
<keyword evidence="3" id="KW-1185">Reference proteome</keyword>
<dbReference type="EMBL" id="CP011339">
    <property type="protein sequence ID" value="AKV66400.1"/>
    <property type="molecule type" value="Genomic_DNA"/>
</dbReference>
<evidence type="ECO:0000313" key="3">
    <source>
        <dbReference type="Proteomes" id="UP000068167"/>
    </source>
</evidence>